<organism evidence="5 6">
    <name type="scientific">Rhodoplanes elegans</name>
    <dbReference type="NCBI Taxonomy" id="29408"/>
    <lineage>
        <taxon>Bacteria</taxon>
        <taxon>Pseudomonadati</taxon>
        <taxon>Pseudomonadota</taxon>
        <taxon>Alphaproteobacteria</taxon>
        <taxon>Hyphomicrobiales</taxon>
        <taxon>Nitrobacteraceae</taxon>
        <taxon>Rhodoplanes</taxon>
    </lineage>
</organism>
<dbReference type="PRINTS" id="PR00679">
    <property type="entry name" value="PROHIBITIN"/>
</dbReference>
<dbReference type="OrthoDB" id="9812991at2"/>
<dbReference type="Gene3D" id="3.30.479.30">
    <property type="entry name" value="Band 7 domain"/>
    <property type="match status" value="1"/>
</dbReference>
<proteinExistence type="predicted"/>
<keyword evidence="2" id="KW-0175">Coiled coil</keyword>
<dbReference type="PANTHER" id="PTHR42911">
    <property type="entry name" value="MODULATOR OF FTSH PROTEASE HFLC"/>
    <property type="match status" value="1"/>
</dbReference>
<keyword evidence="6" id="KW-1185">Reference proteome</keyword>
<evidence type="ECO:0000313" key="6">
    <source>
        <dbReference type="Proteomes" id="UP000248863"/>
    </source>
</evidence>
<protein>
    <recommendedName>
        <fullName evidence="4">Band 7 domain-containing protein</fullName>
    </recommendedName>
</protein>
<evidence type="ECO:0000256" key="2">
    <source>
        <dbReference type="SAM" id="Coils"/>
    </source>
</evidence>
<evidence type="ECO:0000259" key="4">
    <source>
        <dbReference type="SMART" id="SM00244"/>
    </source>
</evidence>
<accession>A0A327JN76</accession>
<comment type="subcellular location">
    <subcellularLocation>
        <location evidence="1">Membrane</location>
        <topology evidence="1">Single-pass membrane protein</topology>
    </subcellularLocation>
</comment>
<feature type="coiled-coil region" evidence="2">
    <location>
        <begin position="206"/>
        <end position="244"/>
    </location>
</feature>
<dbReference type="InterPro" id="IPR001107">
    <property type="entry name" value="Band_7"/>
</dbReference>
<dbReference type="SMART" id="SM00244">
    <property type="entry name" value="PHB"/>
    <property type="match status" value="1"/>
</dbReference>
<dbReference type="EMBL" id="NPEU01000801">
    <property type="protein sequence ID" value="RAI27879.1"/>
    <property type="molecule type" value="Genomic_DNA"/>
</dbReference>
<dbReference type="Proteomes" id="UP000248863">
    <property type="component" value="Unassembled WGS sequence"/>
</dbReference>
<dbReference type="Pfam" id="PF01145">
    <property type="entry name" value="Band_7"/>
    <property type="match status" value="1"/>
</dbReference>
<dbReference type="CDD" id="cd03401">
    <property type="entry name" value="SPFH_prohibitin"/>
    <property type="match status" value="1"/>
</dbReference>
<evidence type="ECO:0000313" key="5">
    <source>
        <dbReference type="EMBL" id="RAI27879.1"/>
    </source>
</evidence>
<dbReference type="SUPFAM" id="SSF117892">
    <property type="entry name" value="Band 7/SPFH domain"/>
    <property type="match status" value="1"/>
</dbReference>
<feature type="domain" description="Band 7" evidence="4">
    <location>
        <begin position="47"/>
        <end position="207"/>
    </location>
</feature>
<dbReference type="AlphaFoldDB" id="A0A327JN76"/>
<feature type="compositionally biased region" description="Low complexity" evidence="3">
    <location>
        <begin position="312"/>
        <end position="333"/>
    </location>
</feature>
<gene>
    <name evidence="5" type="ORF">CH338_29775</name>
</gene>
<name>A0A327JN76_9BRAD</name>
<feature type="region of interest" description="Disordered" evidence="3">
    <location>
        <begin position="307"/>
        <end position="341"/>
    </location>
</feature>
<dbReference type="GO" id="GO:0016020">
    <property type="term" value="C:membrane"/>
    <property type="evidence" value="ECO:0007669"/>
    <property type="project" value="UniProtKB-SubCell"/>
</dbReference>
<evidence type="ECO:0000256" key="1">
    <source>
        <dbReference type="ARBA" id="ARBA00004167"/>
    </source>
</evidence>
<dbReference type="InterPro" id="IPR000163">
    <property type="entry name" value="Prohibitin"/>
</dbReference>
<evidence type="ECO:0000256" key="3">
    <source>
        <dbReference type="SAM" id="MobiDB-lite"/>
    </source>
</evidence>
<sequence>MRRRGSWEATMAQMDSGQSKRFSVGRVVAWTVAGLAVLLLAIAFSASPFFTVEQGEAGVVLRFGKVVNVASPGLNTKVPVMDRVQYMSTRIEKRVYDKVVSYSRDVQEASIRLSVNYHVPFDKIDEVYSRYGVNYPERVIDPVVPDRLKKVFGQYQAQTVVSDRVKLGQQIEDAIKASVPDGIVVDSVQFENIDFSANYTKAIEAAAQAEAEVRKSRYELERERVESEKRVVQAQAQAQQIRERAQAEADSIRLRGEAEARAIAAKARSFIDNPAYANLIAVERWNGVLPHTMLPGSALPFVPVPLGDTEPAAKPAAGSRAAGPAPAPTSAGAPPAPRPVQ</sequence>
<comment type="caution">
    <text evidence="5">The sequence shown here is derived from an EMBL/GenBank/DDBJ whole genome shotgun (WGS) entry which is preliminary data.</text>
</comment>
<reference evidence="5 6" key="1">
    <citation type="submission" date="2017-07" db="EMBL/GenBank/DDBJ databases">
        <title>Draft Genome Sequences of Select Purple Nonsulfur Bacteria.</title>
        <authorList>
            <person name="Lasarre B."/>
            <person name="Mckinlay J.B."/>
        </authorList>
    </citation>
    <scope>NUCLEOTIDE SEQUENCE [LARGE SCALE GENOMIC DNA]</scope>
    <source>
        <strain evidence="5 6">DSM 11907</strain>
    </source>
</reference>
<dbReference type="InterPro" id="IPR036013">
    <property type="entry name" value="Band_7/SPFH_dom_sf"/>
</dbReference>
<dbReference type="PANTHER" id="PTHR42911:SF2">
    <property type="entry name" value="PROHIBITIN FAMILY PROTEIN"/>
    <property type="match status" value="1"/>
</dbReference>